<organism evidence="5 6">
    <name type="scientific">Actinoplanes aureus</name>
    <dbReference type="NCBI Taxonomy" id="2792083"/>
    <lineage>
        <taxon>Bacteria</taxon>
        <taxon>Bacillati</taxon>
        <taxon>Actinomycetota</taxon>
        <taxon>Actinomycetes</taxon>
        <taxon>Micromonosporales</taxon>
        <taxon>Micromonosporaceae</taxon>
        <taxon>Actinoplanes</taxon>
    </lineage>
</organism>
<sequence>MLERSRRWLLAAAALTSGLALVAATGPSTARPARAGFTLPAPTGPERLGTVSLHLVDTARTDPWVPSHPAREIMAQIWYPAQNTRGYPAAPWLSPGAVPHFAEAFGLPAETVRSTSTHGRVGAPVDRKPGGRPVVLYSPGLGGDRGTSTALAEELAGHGYIVVTIDHTYDASEVEFPGGRVEVSAVPAEVDDQVIAQAVAVREADTRFVLDQLAAVNAGRNPDAGNRRLPDGLRGAFDLNRVGMFGHSLGGSTAAATMHDDPRVKAGVNLDGTLVGASAVAGSDRPFLLLSSDHGTDPEDPTWDTFWANQRGWKAELRLNGSTHGSFNDGQVFYPQAARALGLSPEQVAELVGTLDPRRSVAIQRAYLRAFFDQHLRHRDSRLMHGTHPRFPEIEFVR</sequence>
<evidence type="ECO:0000256" key="3">
    <source>
        <dbReference type="ARBA" id="ARBA00023098"/>
    </source>
</evidence>
<keyword evidence="6" id="KW-1185">Reference proteome</keyword>
<dbReference type="GO" id="GO:0016042">
    <property type="term" value="P:lipid catabolic process"/>
    <property type="evidence" value="ECO:0007669"/>
    <property type="project" value="UniProtKB-KW"/>
</dbReference>
<proteinExistence type="predicted"/>
<reference evidence="5" key="1">
    <citation type="submission" date="2020-11" db="EMBL/GenBank/DDBJ databases">
        <title>Isolation and identification of active actinomycetes.</title>
        <authorList>
            <person name="Sun X."/>
        </authorList>
    </citation>
    <scope>NUCLEOTIDE SEQUENCE</scope>
    <source>
        <strain evidence="5">NEAU-A11</strain>
    </source>
</reference>
<dbReference type="Pfam" id="PF03403">
    <property type="entry name" value="PAF-AH_p_II"/>
    <property type="match status" value="1"/>
</dbReference>
<name>A0A931CJG2_9ACTN</name>
<dbReference type="PROSITE" id="PS51318">
    <property type="entry name" value="TAT"/>
    <property type="match status" value="1"/>
</dbReference>
<comment type="caution">
    <text evidence="5">The sequence shown here is derived from an EMBL/GenBank/DDBJ whole genome shotgun (WGS) entry which is preliminary data.</text>
</comment>
<evidence type="ECO:0000256" key="1">
    <source>
        <dbReference type="ARBA" id="ARBA00022801"/>
    </source>
</evidence>
<dbReference type="EMBL" id="JADQTO010000018">
    <property type="protein sequence ID" value="MBG0566050.1"/>
    <property type="molecule type" value="Genomic_DNA"/>
</dbReference>
<protein>
    <submittedName>
        <fullName evidence="5">Hydrolase</fullName>
    </submittedName>
</protein>
<evidence type="ECO:0000313" key="6">
    <source>
        <dbReference type="Proteomes" id="UP000598146"/>
    </source>
</evidence>
<dbReference type="SUPFAM" id="SSF53474">
    <property type="entry name" value="alpha/beta-Hydrolases"/>
    <property type="match status" value="1"/>
</dbReference>
<evidence type="ECO:0000256" key="2">
    <source>
        <dbReference type="ARBA" id="ARBA00022963"/>
    </source>
</evidence>
<dbReference type="Proteomes" id="UP000598146">
    <property type="component" value="Unassembled WGS sequence"/>
</dbReference>
<feature type="signal peptide" evidence="4">
    <location>
        <begin position="1"/>
        <end position="22"/>
    </location>
</feature>
<feature type="chain" id="PRO_5039064001" evidence="4">
    <location>
        <begin position="23"/>
        <end position="398"/>
    </location>
</feature>
<dbReference type="PANTHER" id="PTHR10272">
    <property type="entry name" value="PLATELET-ACTIVATING FACTOR ACETYLHYDROLASE"/>
    <property type="match status" value="1"/>
</dbReference>
<keyword evidence="3" id="KW-0443">Lipid metabolism</keyword>
<keyword evidence="2" id="KW-0442">Lipid degradation</keyword>
<accession>A0A931CJG2</accession>
<dbReference type="GO" id="GO:0003847">
    <property type="term" value="F:1-alkyl-2-acetylglycerophosphocholine esterase activity"/>
    <property type="evidence" value="ECO:0007669"/>
    <property type="project" value="TreeGrafter"/>
</dbReference>
<dbReference type="RefSeq" id="WP_196417831.1">
    <property type="nucleotide sequence ID" value="NZ_JADQTO010000018.1"/>
</dbReference>
<dbReference type="InterPro" id="IPR006311">
    <property type="entry name" value="TAT_signal"/>
</dbReference>
<gene>
    <name evidence="5" type="ORF">I4J89_31850</name>
</gene>
<keyword evidence="4" id="KW-0732">Signal</keyword>
<dbReference type="InterPro" id="IPR029058">
    <property type="entry name" value="AB_hydrolase_fold"/>
</dbReference>
<keyword evidence="1 5" id="KW-0378">Hydrolase</keyword>
<evidence type="ECO:0000313" key="5">
    <source>
        <dbReference type="EMBL" id="MBG0566050.1"/>
    </source>
</evidence>
<dbReference type="PANTHER" id="PTHR10272:SF0">
    <property type="entry name" value="PLATELET-ACTIVATING FACTOR ACETYLHYDROLASE"/>
    <property type="match status" value="1"/>
</dbReference>
<dbReference type="AlphaFoldDB" id="A0A931CJG2"/>
<evidence type="ECO:0000256" key="4">
    <source>
        <dbReference type="SAM" id="SignalP"/>
    </source>
</evidence>
<dbReference type="Gene3D" id="3.40.50.1820">
    <property type="entry name" value="alpha/beta hydrolase"/>
    <property type="match status" value="1"/>
</dbReference>